<dbReference type="Pfam" id="PF12279">
    <property type="entry name" value="DUF3619"/>
    <property type="match status" value="1"/>
</dbReference>
<evidence type="ECO:0000256" key="1">
    <source>
        <dbReference type="SAM" id="Phobius"/>
    </source>
</evidence>
<dbReference type="AlphaFoldDB" id="A0A1I4QLQ3"/>
<organism evidence="3 4">
    <name type="scientific">Nitrosomonas nitrosa</name>
    <dbReference type="NCBI Taxonomy" id="52442"/>
    <lineage>
        <taxon>Bacteria</taxon>
        <taxon>Pseudomonadati</taxon>
        <taxon>Pseudomonadota</taxon>
        <taxon>Betaproteobacteria</taxon>
        <taxon>Nitrosomonadales</taxon>
        <taxon>Nitrosomonadaceae</taxon>
        <taxon>Nitrosomonas</taxon>
    </lineage>
</organism>
<evidence type="ECO:0000313" key="3">
    <source>
        <dbReference type="EMBL" id="SFM40979.1"/>
    </source>
</evidence>
<evidence type="ECO:0008006" key="5">
    <source>
        <dbReference type="Google" id="ProtNLM"/>
    </source>
</evidence>
<dbReference type="RefSeq" id="WP_090669142.1">
    <property type="nucleotide sequence ID" value="NZ_CAJNAP010000003.1"/>
</dbReference>
<gene>
    <name evidence="2" type="ORF">NMYAN_110105</name>
    <name evidence="3" type="ORF">SAMN05421880_11574</name>
</gene>
<feature type="transmembrane region" description="Helical" evidence="1">
    <location>
        <begin position="70"/>
        <end position="88"/>
    </location>
</feature>
<evidence type="ECO:0000313" key="2">
    <source>
        <dbReference type="EMBL" id="CAE6491617.1"/>
    </source>
</evidence>
<reference evidence="3 4" key="1">
    <citation type="submission" date="2016-10" db="EMBL/GenBank/DDBJ databases">
        <authorList>
            <person name="de Groot N.N."/>
        </authorList>
    </citation>
    <scope>NUCLEOTIDE SEQUENCE [LARGE SCALE GENOMIC DNA]</scope>
    <source>
        <strain evidence="3 4">Nm146</strain>
    </source>
</reference>
<protein>
    <recommendedName>
        <fullName evidence="5">DUF3619 domain-containing protein</fullName>
    </recommendedName>
</protein>
<dbReference type="Proteomes" id="UP000601736">
    <property type="component" value="Unassembled WGS sequence"/>
</dbReference>
<dbReference type="InterPro" id="IPR022064">
    <property type="entry name" value="DUF3619"/>
</dbReference>
<keyword evidence="1" id="KW-0812">Transmembrane</keyword>
<dbReference type="EMBL" id="FOUF01000015">
    <property type="protein sequence ID" value="SFM40979.1"/>
    <property type="molecule type" value="Genomic_DNA"/>
</dbReference>
<evidence type="ECO:0000313" key="4">
    <source>
        <dbReference type="Proteomes" id="UP000199561"/>
    </source>
</evidence>
<keyword evidence="4" id="KW-1185">Reference proteome</keyword>
<reference evidence="2" key="2">
    <citation type="submission" date="2021-02" db="EMBL/GenBank/DDBJ databases">
        <authorList>
            <person name="Han P."/>
        </authorList>
    </citation>
    <scope>NUCLEOTIDE SEQUENCE</scope>
    <source>
        <strain evidence="2">Nitrosomonas nitrosa 18-3D</strain>
    </source>
</reference>
<dbReference type="EMBL" id="CAJNAP010000003">
    <property type="protein sequence ID" value="CAE6491617.1"/>
    <property type="molecule type" value="Genomic_DNA"/>
</dbReference>
<sequence length="125" mass="14264">MNEEERVGKEVARLLNHSIGEINQDTLYRLQAARRAAMKNYQLEEKIIHVGAGMAGQNGLDSFFSHTGKLVLPVMVLFVLMATLYWKISYEVDEKAAIDTMILADDLPVDVYLDDEFDIWLESTR</sequence>
<keyword evidence="1" id="KW-1133">Transmembrane helix</keyword>
<dbReference type="Proteomes" id="UP000199561">
    <property type="component" value="Unassembled WGS sequence"/>
</dbReference>
<name>A0A1I4QLQ3_9PROT</name>
<keyword evidence="1" id="KW-0472">Membrane</keyword>
<proteinExistence type="predicted"/>
<accession>A0A1I4QLQ3</accession>
<dbReference type="STRING" id="52442.SAMN05421880_11574"/>